<keyword evidence="1" id="KW-1133">Transmembrane helix</keyword>
<dbReference type="Proteomes" id="UP000019276">
    <property type="component" value="Unassembled WGS sequence"/>
</dbReference>
<evidence type="ECO:0000313" key="3">
    <source>
        <dbReference type="Proteomes" id="UP000019276"/>
    </source>
</evidence>
<sequence length="245" mass="28198">MFTVCVVRDLIIYPTKIKFDKDRLYFSNSESAFKDYLILQFLALFTGGVCGYALTISFTLAIISALIVMLCMHIYIKRAVKLRHVYVNLATKVVRTANSGSKEIDYPLVNQDKFISCNESFVPTKYGRRYYINVYFLVENPVDAIKKGSTDTNKQEIKVLVLDKKLLDTNVLTLKLLDFLVTDYQLSQNLETSFKKLRKQTDKYDQLIYGEHIGKSAGQMIIVKSKKAAKFVLPVIFYFAIDWIN</sequence>
<keyword evidence="1" id="KW-0812">Transmembrane</keyword>
<accession>W7QJS3</accession>
<keyword evidence="1" id="KW-0472">Membrane</keyword>
<keyword evidence="3" id="KW-1185">Reference proteome</keyword>
<gene>
    <name evidence="2" type="ORF">DS2_17642</name>
</gene>
<feature type="transmembrane region" description="Helical" evidence="1">
    <location>
        <begin position="60"/>
        <end position="76"/>
    </location>
</feature>
<evidence type="ECO:0000313" key="2">
    <source>
        <dbReference type="EMBL" id="EWH08388.1"/>
    </source>
</evidence>
<organism evidence="2 3">
    <name type="scientific">Catenovulum agarivorans DS-2</name>
    <dbReference type="NCBI Taxonomy" id="1328313"/>
    <lineage>
        <taxon>Bacteria</taxon>
        <taxon>Pseudomonadati</taxon>
        <taxon>Pseudomonadota</taxon>
        <taxon>Gammaproteobacteria</taxon>
        <taxon>Alteromonadales</taxon>
        <taxon>Alteromonadaceae</taxon>
        <taxon>Catenovulum</taxon>
    </lineage>
</organism>
<dbReference type="STRING" id="1328313.DS2_17642"/>
<comment type="caution">
    <text evidence="2">The sequence shown here is derived from an EMBL/GenBank/DDBJ whole genome shotgun (WGS) entry which is preliminary data.</text>
</comment>
<reference evidence="2 3" key="1">
    <citation type="journal article" date="2014" name="Genome Announc.">
        <title>Draft Genome Sequence of the Agar-Degrading Bacterium Catenovulum sp. Strain DS-2, Isolated from Intestines of Haliotis diversicolor.</title>
        <authorList>
            <person name="Shan D."/>
            <person name="Li X."/>
            <person name="Gu Z."/>
            <person name="Wei G."/>
            <person name="Gao Z."/>
            <person name="Shao Z."/>
        </authorList>
    </citation>
    <scope>NUCLEOTIDE SEQUENCE [LARGE SCALE GENOMIC DNA]</scope>
    <source>
        <strain evidence="2 3">DS-2</strain>
    </source>
</reference>
<proteinExistence type="predicted"/>
<name>W7QJS3_9ALTE</name>
<dbReference type="AlphaFoldDB" id="W7QJS3"/>
<dbReference type="EMBL" id="ARZY01000048">
    <property type="protein sequence ID" value="EWH08388.1"/>
    <property type="molecule type" value="Genomic_DNA"/>
</dbReference>
<protein>
    <submittedName>
        <fullName evidence="2">Uncharacterized protein</fullName>
    </submittedName>
</protein>
<evidence type="ECO:0000256" key="1">
    <source>
        <dbReference type="SAM" id="Phobius"/>
    </source>
</evidence>